<gene>
    <name evidence="2" type="ORF">GCM10022380_81370</name>
</gene>
<feature type="region of interest" description="Disordered" evidence="1">
    <location>
        <begin position="137"/>
        <end position="203"/>
    </location>
</feature>
<evidence type="ECO:0000256" key="1">
    <source>
        <dbReference type="SAM" id="MobiDB-lite"/>
    </source>
</evidence>
<feature type="compositionally biased region" description="Basic and acidic residues" evidence="1">
    <location>
        <begin position="148"/>
        <end position="162"/>
    </location>
</feature>
<proteinExistence type="predicted"/>
<keyword evidence="3" id="KW-1185">Reference proteome</keyword>
<accession>A0ABP7JQ28</accession>
<evidence type="ECO:0000313" key="2">
    <source>
        <dbReference type="EMBL" id="GAA3851059.1"/>
    </source>
</evidence>
<dbReference type="Proteomes" id="UP001501624">
    <property type="component" value="Unassembled WGS sequence"/>
</dbReference>
<name>A0ABP7JQ28_9PSEU</name>
<protein>
    <submittedName>
        <fullName evidence="2">SCP1.201-like deaminase</fullName>
    </submittedName>
</protein>
<dbReference type="Pfam" id="PF14428">
    <property type="entry name" value="DddA-like"/>
    <property type="match status" value="1"/>
</dbReference>
<evidence type="ECO:0000313" key="3">
    <source>
        <dbReference type="Proteomes" id="UP001501624"/>
    </source>
</evidence>
<organism evidence="2 3">
    <name type="scientific">Amycolatopsis tucumanensis</name>
    <dbReference type="NCBI Taxonomy" id="401106"/>
    <lineage>
        <taxon>Bacteria</taxon>
        <taxon>Bacillati</taxon>
        <taxon>Actinomycetota</taxon>
        <taxon>Actinomycetes</taxon>
        <taxon>Pseudonocardiales</taxon>
        <taxon>Pseudonocardiaceae</taxon>
        <taxon>Amycolatopsis</taxon>
    </lineage>
</organism>
<comment type="caution">
    <text evidence="2">The sequence shown here is derived from an EMBL/GenBank/DDBJ whole genome shotgun (WGS) entry which is preliminary data.</text>
</comment>
<sequence>MWTNLDQLPEDALDFLTAAWQDGKHGHRLREYGFAPGQPDDCWGAGCMSVDELAERLHRALACIGMARRALRTAAGLTGEAAEHWGQAFAGATGEGATLPSEAGNAAQEMTGNDSTLGVVEAMLQRYLEILGATSARPAVGPSAPNDRASKESPTAEDHSADDAVAAARAELPPPIRRGERGRKTHGRWWTPDGATVPIVSGRDPDQQLVDRRLEDLGMPLRPVTRSADVEMKLAAHMAANHIRHATVVINNRPCTGPAGCDTLVPVLLPKGSTLTVHGVKPDGQPLVKVYRGGARPWWS</sequence>
<dbReference type="InterPro" id="IPR032724">
    <property type="entry name" value="SCP1.201-like"/>
</dbReference>
<reference evidence="3" key="1">
    <citation type="journal article" date="2019" name="Int. J. Syst. Evol. Microbiol.">
        <title>The Global Catalogue of Microorganisms (GCM) 10K type strain sequencing project: providing services to taxonomists for standard genome sequencing and annotation.</title>
        <authorList>
            <consortium name="The Broad Institute Genomics Platform"/>
            <consortium name="The Broad Institute Genome Sequencing Center for Infectious Disease"/>
            <person name="Wu L."/>
            <person name="Ma J."/>
        </authorList>
    </citation>
    <scope>NUCLEOTIDE SEQUENCE [LARGE SCALE GENOMIC DNA]</scope>
    <source>
        <strain evidence="3">JCM 17017</strain>
    </source>
</reference>
<dbReference type="EMBL" id="BAABCM010000019">
    <property type="protein sequence ID" value="GAA3851059.1"/>
    <property type="molecule type" value="Genomic_DNA"/>
</dbReference>